<name>A0ABW7UFJ4_9ACTN</name>
<dbReference type="EMBL" id="JBIRUI010000015">
    <property type="protein sequence ID" value="MFI1717584.1"/>
    <property type="molecule type" value="Genomic_DNA"/>
</dbReference>
<dbReference type="Gene3D" id="3.30.830.10">
    <property type="entry name" value="Metalloenzyme, LuxS/M16 peptidase-like"/>
    <property type="match status" value="2"/>
</dbReference>
<feature type="domain" description="Peptidase M16 N-terminal" evidence="7">
    <location>
        <begin position="16"/>
        <end position="135"/>
    </location>
</feature>
<evidence type="ECO:0000256" key="6">
    <source>
        <dbReference type="SAM" id="MobiDB-lite"/>
    </source>
</evidence>
<dbReference type="InterPro" id="IPR007863">
    <property type="entry name" value="Peptidase_M16_C"/>
</dbReference>
<dbReference type="Proteomes" id="UP001611339">
    <property type="component" value="Unassembled WGS sequence"/>
</dbReference>
<comment type="similarity">
    <text evidence="1">Belongs to the peptidase M16 family.</text>
</comment>
<dbReference type="Pfam" id="PF05193">
    <property type="entry name" value="Peptidase_M16_C"/>
    <property type="match status" value="1"/>
</dbReference>
<dbReference type="PANTHER" id="PTHR43690">
    <property type="entry name" value="NARDILYSIN"/>
    <property type="match status" value="1"/>
</dbReference>
<dbReference type="InterPro" id="IPR011249">
    <property type="entry name" value="Metalloenz_LuxS/M16"/>
</dbReference>
<dbReference type="InterPro" id="IPR011765">
    <property type="entry name" value="Pept_M16_N"/>
</dbReference>
<dbReference type="RefSeq" id="WP_398711983.1">
    <property type="nucleotide sequence ID" value="NZ_JBIRUI010000015.1"/>
</dbReference>
<reference evidence="9 10" key="1">
    <citation type="submission" date="2024-10" db="EMBL/GenBank/DDBJ databases">
        <title>The Natural Products Discovery Center: Release of the First 8490 Sequenced Strains for Exploring Actinobacteria Biosynthetic Diversity.</title>
        <authorList>
            <person name="Kalkreuter E."/>
            <person name="Kautsar S.A."/>
            <person name="Yang D."/>
            <person name="Bader C.D."/>
            <person name="Teijaro C.N."/>
            <person name="Fluegel L."/>
            <person name="Davis C.M."/>
            <person name="Simpson J.R."/>
            <person name="Lauterbach L."/>
            <person name="Steele A.D."/>
            <person name="Gui C."/>
            <person name="Meng S."/>
            <person name="Li G."/>
            <person name="Viehrig K."/>
            <person name="Ye F."/>
            <person name="Su P."/>
            <person name="Kiefer A.F."/>
            <person name="Nichols A."/>
            <person name="Cepeda A.J."/>
            <person name="Yan W."/>
            <person name="Fan B."/>
            <person name="Jiang Y."/>
            <person name="Adhikari A."/>
            <person name="Zheng C.-J."/>
            <person name="Schuster L."/>
            <person name="Cowan T.M."/>
            <person name="Smanski M.J."/>
            <person name="Chevrette M.G."/>
            <person name="De Carvalho L.P.S."/>
            <person name="Shen B."/>
        </authorList>
    </citation>
    <scope>NUCLEOTIDE SEQUENCE [LARGE SCALE GENOMIC DNA]</scope>
    <source>
        <strain evidence="9 10">NPDC020602</strain>
    </source>
</reference>
<keyword evidence="5" id="KW-0482">Metalloprotease</keyword>
<proteinExistence type="inferred from homology"/>
<keyword evidence="2" id="KW-0645">Protease</keyword>
<evidence type="ECO:0000313" key="10">
    <source>
        <dbReference type="Proteomes" id="UP001611339"/>
    </source>
</evidence>
<evidence type="ECO:0000256" key="5">
    <source>
        <dbReference type="ARBA" id="ARBA00023049"/>
    </source>
</evidence>
<evidence type="ECO:0000256" key="4">
    <source>
        <dbReference type="ARBA" id="ARBA00022833"/>
    </source>
</evidence>
<evidence type="ECO:0000259" key="7">
    <source>
        <dbReference type="Pfam" id="PF00675"/>
    </source>
</evidence>
<evidence type="ECO:0000256" key="3">
    <source>
        <dbReference type="ARBA" id="ARBA00022801"/>
    </source>
</evidence>
<keyword evidence="10" id="KW-1185">Reference proteome</keyword>
<feature type="domain" description="Peptidase M16 C-terminal" evidence="8">
    <location>
        <begin position="174"/>
        <end position="359"/>
    </location>
</feature>
<evidence type="ECO:0000259" key="8">
    <source>
        <dbReference type="Pfam" id="PF05193"/>
    </source>
</evidence>
<accession>A0ABW7UFJ4</accession>
<dbReference type="Pfam" id="PF00675">
    <property type="entry name" value="Peptidase_M16"/>
    <property type="match status" value="1"/>
</dbReference>
<dbReference type="SUPFAM" id="SSF63411">
    <property type="entry name" value="LuxS/MPP-like metallohydrolase"/>
    <property type="match status" value="2"/>
</dbReference>
<sequence>MPVLNPVRHTLSNGLRVVVSKDPTVPVAAICLWYRVGSCDEPRGRTGLAHLFEHLMFQGSTHVPAGGHTAAVEDAGGHTNAATGFERTVFHSVVPVGRLELVLWLEADRMGGLLDALTAEGLATQRDVVLNERRERYDNVPYGTGWEQLVAMSFPAGHPFHAMPAGSPEDLRAVTLDDCRAFFGRHYGPDRAVLSVVGDVSPEAVVDLAERHFGHIPPSRTEPSPGALPAAAVTPGEPSDPAEARRHVVEPVPGPAFMAAYQLPAYGEPGCAAADLALTLLGGMSSRGLHDRLVRRDQLAHTARASLMPLRKAPSLGQLNVRALTGAALADVERAVDEEVERLADGGVTEDVLRGARAQIRRDWHDRLAHPVGRAEELCAQEAHFGDATRCDRHLEGVLDVGAADVGAAAGDLLAPARRAVLTYEPARATAS</sequence>
<protein>
    <submittedName>
        <fullName evidence="9">M16 family metallopeptidase</fullName>
    </submittedName>
</protein>
<comment type="caution">
    <text evidence="9">The sequence shown here is derived from an EMBL/GenBank/DDBJ whole genome shotgun (WGS) entry which is preliminary data.</text>
</comment>
<evidence type="ECO:0000256" key="2">
    <source>
        <dbReference type="ARBA" id="ARBA00022670"/>
    </source>
</evidence>
<evidence type="ECO:0000256" key="1">
    <source>
        <dbReference type="ARBA" id="ARBA00007261"/>
    </source>
</evidence>
<feature type="region of interest" description="Disordered" evidence="6">
    <location>
        <begin position="214"/>
        <end position="244"/>
    </location>
</feature>
<gene>
    <name evidence="9" type="ORF">ACH407_29000</name>
</gene>
<organism evidence="9 10">
    <name type="scientific">Streptomyces litmocidini</name>
    <dbReference type="NCBI Taxonomy" id="67318"/>
    <lineage>
        <taxon>Bacteria</taxon>
        <taxon>Bacillati</taxon>
        <taxon>Actinomycetota</taxon>
        <taxon>Actinomycetes</taxon>
        <taxon>Kitasatosporales</taxon>
        <taxon>Streptomycetaceae</taxon>
        <taxon>Streptomyces</taxon>
    </lineage>
</organism>
<dbReference type="PANTHER" id="PTHR43690:SF17">
    <property type="entry name" value="PROTEIN YHJJ"/>
    <property type="match status" value="1"/>
</dbReference>
<keyword evidence="3" id="KW-0378">Hydrolase</keyword>
<evidence type="ECO:0000313" key="9">
    <source>
        <dbReference type="EMBL" id="MFI1717584.1"/>
    </source>
</evidence>
<keyword evidence="4" id="KW-0862">Zinc</keyword>
<dbReference type="InterPro" id="IPR050626">
    <property type="entry name" value="Peptidase_M16"/>
</dbReference>